<protein>
    <submittedName>
        <fullName evidence="8">Chondroitin proteoglycan-2 like protein</fullName>
    </submittedName>
</protein>
<dbReference type="Proteomes" id="UP000807504">
    <property type="component" value="Unassembled WGS sequence"/>
</dbReference>
<dbReference type="PANTHER" id="PTHR23301:SF0">
    <property type="entry name" value="CHITIN-BINDING TYPE-2 DOMAIN-CONTAINING PROTEIN-RELATED"/>
    <property type="match status" value="1"/>
</dbReference>
<evidence type="ECO:0000256" key="6">
    <source>
        <dbReference type="SAM" id="MobiDB-lite"/>
    </source>
</evidence>
<feature type="compositionally biased region" description="Low complexity" evidence="6">
    <location>
        <begin position="333"/>
        <end position="353"/>
    </location>
</feature>
<dbReference type="SUPFAM" id="SSF57625">
    <property type="entry name" value="Invertebrate chitin-binding proteins"/>
    <property type="match status" value="3"/>
</dbReference>
<evidence type="ECO:0000313" key="9">
    <source>
        <dbReference type="Proteomes" id="UP000807504"/>
    </source>
</evidence>
<dbReference type="Pfam" id="PF01607">
    <property type="entry name" value="CBM_14"/>
    <property type="match status" value="3"/>
</dbReference>
<feature type="compositionally biased region" description="Gly residues" evidence="6">
    <location>
        <begin position="366"/>
        <end position="509"/>
    </location>
</feature>
<keyword evidence="4" id="KW-1015">Disulfide bond</keyword>
<dbReference type="PROSITE" id="PS50940">
    <property type="entry name" value="CHIT_BIND_II"/>
    <property type="match status" value="3"/>
</dbReference>
<proteinExistence type="predicted"/>
<evidence type="ECO:0000259" key="7">
    <source>
        <dbReference type="PROSITE" id="PS50940"/>
    </source>
</evidence>
<evidence type="ECO:0000256" key="2">
    <source>
        <dbReference type="ARBA" id="ARBA00022729"/>
    </source>
</evidence>
<gene>
    <name evidence="8" type="ORF">HNY73_017676</name>
</gene>
<dbReference type="EMBL" id="JABXBU010002228">
    <property type="protein sequence ID" value="KAF8770106.1"/>
    <property type="molecule type" value="Genomic_DNA"/>
</dbReference>
<feature type="compositionally biased region" description="Gly residues" evidence="6">
    <location>
        <begin position="294"/>
        <end position="307"/>
    </location>
</feature>
<dbReference type="GO" id="GO:0008061">
    <property type="term" value="F:chitin binding"/>
    <property type="evidence" value="ECO:0007669"/>
    <property type="project" value="UniProtKB-KW"/>
</dbReference>
<evidence type="ECO:0000256" key="3">
    <source>
        <dbReference type="ARBA" id="ARBA00022737"/>
    </source>
</evidence>
<sequence>MKKHSNFAEAVMDGKPVPLVFRAFKLDVILIAGNRLFAVMLQRSNAQSGSVPEPLFVKGCRAQRGQFPHETYCQQYYNCWDGRATIEECPGKLLFNPVISACDFPEAVNCLARLRNPEPAITSDGRCLKQFGIFPDPTDCTAFYECSHGRSFRQVCPYYTAFDERYLVCVHAYDVECGGRGGIYGTLAPPIFSIPDRGISAQIGLPPPPPLGSSGSASGWDRRGSASSGFGSQSPPPIKGTSHGTGIRRSGASTSPSAGSTIPIGGRPDTSIATESHGAIGSTRGEIHGSRSDGFGGDFQGSSVSGGDGRRAPSGTDNRISNDGAIGSGIRAGAGSSNIPGSNQQAGAASSGASGSGTRGGAASSGSGGSGVRGGAGGSGIGAPGSQSGAGGSGGSGTRSGAGSVLGGSGGSNAGGSGTRGGAGGSGVGGRPGGAGRGVGGNRGAAGTGGGSRSGASGSDGVGSGNRGSGGSAGTGTGSRGPGTSGSGSRGSVGSGAGSRGSGGSGAGTGSRAPSGGRGGNRGGSGGSSGISGSTSSSVGGGNRPSSSGTAGDGSSSRIESIGSVGSSGGSHAGITGIVDKEISPTGQERQYEQPISPEATFRCPQPRGLYPNALDCTRFWLCREYKPSLLKCPTGQLFDLNSLSCVNPEKAQCSSISPRT</sequence>
<reference evidence="8" key="1">
    <citation type="journal article" date="2020" name="bioRxiv">
        <title>Chromosome-level reference genome of the European wasp spider Argiope bruennichi: a resource for studies on range expansion and evolutionary adaptation.</title>
        <authorList>
            <person name="Sheffer M.M."/>
            <person name="Hoppe A."/>
            <person name="Krehenwinkel H."/>
            <person name="Uhl G."/>
            <person name="Kuss A.W."/>
            <person name="Jensen L."/>
            <person name="Jensen C."/>
            <person name="Gillespie R.G."/>
            <person name="Hoff K.J."/>
            <person name="Prost S."/>
        </authorList>
    </citation>
    <scope>NUCLEOTIDE SEQUENCE</scope>
</reference>
<dbReference type="InterPro" id="IPR051940">
    <property type="entry name" value="Chitin_bind-dev_reg"/>
</dbReference>
<keyword evidence="5" id="KW-0325">Glycoprotein</keyword>
<feature type="region of interest" description="Disordered" evidence="6">
    <location>
        <begin position="199"/>
        <end position="600"/>
    </location>
</feature>
<reference evidence="8" key="2">
    <citation type="submission" date="2020-06" db="EMBL/GenBank/DDBJ databases">
        <authorList>
            <person name="Sheffer M."/>
        </authorList>
    </citation>
    <scope>NUCLEOTIDE SEQUENCE</scope>
</reference>
<evidence type="ECO:0000313" key="8">
    <source>
        <dbReference type="EMBL" id="KAF8770106.1"/>
    </source>
</evidence>
<dbReference type="InterPro" id="IPR002557">
    <property type="entry name" value="Chitin-bd_dom"/>
</dbReference>
<comment type="caution">
    <text evidence="8">The sequence shown here is derived from an EMBL/GenBank/DDBJ whole genome shotgun (WGS) entry which is preliminary data.</text>
</comment>
<feature type="domain" description="Chitin-binding type-2" evidence="7">
    <location>
        <begin position="57"/>
        <end position="112"/>
    </location>
</feature>
<dbReference type="SMART" id="SM00494">
    <property type="entry name" value="ChtBD2"/>
    <property type="match status" value="3"/>
</dbReference>
<keyword evidence="2" id="KW-0732">Signal</keyword>
<evidence type="ECO:0000256" key="4">
    <source>
        <dbReference type="ARBA" id="ARBA00023157"/>
    </source>
</evidence>
<dbReference type="GO" id="GO:0005576">
    <property type="term" value="C:extracellular region"/>
    <property type="evidence" value="ECO:0007669"/>
    <property type="project" value="InterPro"/>
</dbReference>
<feature type="compositionally biased region" description="Low complexity" evidence="6">
    <location>
        <begin position="531"/>
        <end position="565"/>
    </location>
</feature>
<organism evidence="8 9">
    <name type="scientific">Argiope bruennichi</name>
    <name type="common">Wasp spider</name>
    <name type="synonym">Aranea bruennichi</name>
    <dbReference type="NCBI Taxonomy" id="94029"/>
    <lineage>
        <taxon>Eukaryota</taxon>
        <taxon>Metazoa</taxon>
        <taxon>Ecdysozoa</taxon>
        <taxon>Arthropoda</taxon>
        <taxon>Chelicerata</taxon>
        <taxon>Arachnida</taxon>
        <taxon>Araneae</taxon>
        <taxon>Araneomorphae</taxon>
        <taxon>Entelegynae</taxon>
        <taxon>Araneoidea</taxon>
        <taxon>Araneidae</taxon>
        <taxon>Argiope</taxon>
    </lineage>
</organism>
<feature type="compositionally biased region" description="Gly residues" evidence="6">
    <location>
        <begin position="516"/>
        <end position="530"/>
    </location>
</feature>
<feature type="domain" description="Chitin-binding type-2" evidence="7">
    <location>
        <begin position="124"/>
        <end position="179"/>
    </location>
</feature>
<evidence type="ECO:0000256" key="1">
    <source>
        <dbReference type="ARBA" id="ARBA00022669"/>
    </source>
</evidence>
<name>A0A8T0EAR4_ARGBR</name>
<dbReference type="Gene3D" id="2.170.140.10">
    <property type="entry name" value="Chitin binding domain"/>
    <property type="match status" value="3"/>
</dbReference>
<evidence type="ECO:0000256" key="5">
    <source>
        <dbReference type="ARBA" id="ARBA00023180"/>
    </source>
</evidence>
<dbReference type="InterPro" id="IPR036508">
    <property type="entry name" value="Chitin-bd_dom_sf"/>
</dbReference>
<keyword evidence="1" id="KW-0147">Chitin-binding</keyword>
<accession>A0A8T0EAR4</accession>
<feature type="domain" description="Chitin-binding type-2" evidence="7">
    <location>
        <begin position="601"/>
        <end position="656"/>
    </location>
</feature>
<dbReference type="PANTHER" id="PTHR23301">
    <property type="entry name" value="CHITIN BINDING PERITROPHIN-A"/>
    <property type="match status" value="1"/>
</dbReference>
<dbReference type="AlphaFoldDB" id="A0A8T0EAR4"/>
<keyword evidence="9" id="KW-1185">Reference proteome</keyword>
<keyword evidence="3" id="KW-0677">Repeat</keyword>
<feature type="compositionally biased region" description="Low complexity" evidence="6">
    <location>
        <begin position="248"/>
        <end position="264"/>
    </location>
</feature>